<evidence type="ECO:0000259" key="2">
    <source>
        <dbReference type="Pfam" id="PF00307"/>
    </source>
</evidence>
<gene>
    <name evidence="3" type="ORF">ElyMa_003026400</name>
</gene>
<dbReference type="GO" id="GO:0001725">
    <property type="term" value="C:stress fiber"/>
    <property type="evidence" value="ECO:0007669"/>
    <property type="project" value="TreeGrafter"/>
</dbReference>
<dbReference type="PANTHER" id="PTHR46756">
    <property type="entry name" value="TRANSGELIN"/>
    <property type="match status" value="1"/>
</dbReference>
<dbReference type="GO" id="GO:0005737">
    <property type="term" value="C:cytoplasm"/>
    <property type="evidence" value="ECO:0007669"/>
    <property type="project" value="TreeGrafter"/>
</dbReference>
<evidence type="ECO:0000313" key="4">
    <source>
        <dbReference type="Proteomes" id="UP000762676"/>
    </source>
</evidence>
<accession>A0AAV4IGC3</accession>
<dbReference type="GO" id="GO:0008017">
    <property type="term" value="F:microtubule binding"/>
    <property type="evidence" value="ECO:0007669"/>
    <property type="project" value="TreeGrafter"/>
</dbReference>
<protein>
    <submittedName>
        <fullName evidence="3">GAS2-like protein 2</fullName>
    </submittedName>
</protein>
<dbReference type="GO" id="GO:0051764">
    <property type="term" value="P:actin crosslink formation"/>
    <property type="evidence" value="ECO:0007669"/>
    <property type="project" value="TreeGrafter"/>
</dbReference>
<proteinExistence type="predicted"/>
<keyword evidence="4" id="KW-1185">Reference proteome</keyword>
<comment type="caution">
    <text evidence="3">The sequence shown here is derived from an EMBL/GenBank/DDBJ whole genome shotgun (WGS) entry which is preliminary data.</text>
</comment>
<dbReference type="AlphaFoldDB" id="A0AAV4IGC3"/>
<dbReference type="Proteomes" id="UP000762676">
    <property type="component" value="Unassembled WGS sequence"/>
</dbReference>
<dbReference type="GO" id="GO:0051015">
    <property type="term" value="F:actin filament binding"/>
    <property type="evidence" value="ECO:0007669"/>
    <property type="project" value="TreeGrafter"/>
</dbReference>
<dbReference type="EMBL" id="BMAT01006257">
    <property type="protein sequence ID" value="GFS08987.1"/>
    <property type="molecule type" value="Genomic_DNA"/>
</dbReference>
<dbReference type="GO" id="GO:0005884">
    <property type="term" value="C:actin filament"/>
    <property type="evidence" value="ECO:0007669"/>
    <property type="project" value="TreeGrafter"/>
</dbReference>
<dbReference type="InterPro" id="IPR036872">
    <property type="entry name" value="CH_dom_sf"/>
</dbReference>
<sequence>MASVSPGGAGANMDAQGQGHPSLFSGGSVQENARQLRERGETLEMRSYFIRSVPERNVQYRENVKPETFQVQENARQLRERGETLEMRSYFIRSVPERNVQYRENVKPETFQARDNISNFISWGRQLGIPEVLSFETDDLVLRKNEKSVILCLLELARVGAKLGMLAPTLVQMEEEIDAELAGEEPKPQVQVKTCDMRSLDERISAWLRYSRLCESQPGVLITSNLKLSPKLPHNLDTVVFNPYPRHFAMLRALASHKLWDIPSASIDRLRISASSS</sequence>
<reference evidence="3 4" key="1">
    <citation type="journal article" date="2021" name="Elife">
        <title>Chloroplast acquisition without the gene transfer in kleptoplastic sea slugs, Plakobranchus ocellatus.</title>
        <authorList>
            <person name="Maeda T."/>
            <person name="Takahashi S."/>
            <person name="Yoshida T."/>
            <person name="Shimamura S."/>
            <person name="Takaki Y."/>
            <person name="Nagai Y."/>
            <person name="Toyoda A."/>
            <person name="Suzuki Y."/>
            <person name="Arimoto A."/>
            <person name="Ishii H."/>
            <person name="Satoh N."/>
            <person name="Nishiyama T."/>
            <person name="Hasebe M."/>
            <person name="Maruyama T."/>
            <person name="Minagawa J."/>
            <person name="Obokata J."/>
            <person name="Shigenobu S."/>
        </authorList>
    </citation>
    <scope>NUCLEOTIDE SEQUENCE [LARGE SCALE GENOMIC DNA]</scope>
</reference>
<feature type="region of interest" description="Disordered" evidence="1">
    <location>
        <begin position="1"/>
        <end position="34"/>
    </location>
</feature>
<dbReference type="GO" id="GO:0035371">
    <property type="term" value="C:microtubule plus-end"/>
    <property type="evidence" value="ECO:0007669"/>
    <property type="project" value="TreeGrafter"/>
</dbReference>
<dbReference type="PANTHER" id="PTHR46756:SF18">
    <property type="entry name" value="GAS2-LIKE PROTEIN PICKLED EGGS"/>
    <property type="match status" value="1"/>
</dbReference>
<dbReference type="GO" id="GO:0001578">
    <property type="term" value="P:microtubule bundle formation"/>
    <property type="evidence" value="ECO:0007669"/>
    <property type="project" value="TreeGrafter"/>
</dbReference>
<dbReference type="Pfam" id="PF00307">
    <property type="entry name" value="CH"/>
    <property type="match status" value="1"/>
</dbReference>
<dbReference type="InterPro" id="IPR001715">
    <property type="entry name" value="CH_dom"/>
</dbReference>
<dbReference type="SUPFAM" id="SSF47576">
    <property type="entry name" value="Calponin-homology domain, CH-domain"/>
    <property type="match status" value="1"/>
</dbReference>
<organism evidence="3 4">
    <name type="scientific">Elysia marginata</name>
    <dbReference type="NCBI Taxonomy" id="1093978"/>
    <lineage>
        <taxon>Eukaryota</taxon>
        <taxon>Metazoa</taxon>
        <taxon>Spiralia</taxon>
        <taxon>Lophotrochozoa</taxon>
        <taxon>Mollusca</taxon>
        <taxon>Gastropoda</taxon>
        <taxon>Heterobranchia</taxon>
        <taxon>Euthyneura</taxon>
        <taxon>Panpulmonata</taxon>
        <taxon>Sacoglossa</taxon>
        <taxon>Placobranchoidea</taxon>
        <taxon>Plakobranchidae</taxon>
        <taxon>Elysia</taxon>
    </lineage>
</organism>
<dbReference type="Gene3D" id="1.10.418.10">
    <property type="entry name" value="Calponin-like domain"/>
    <property type="match status" value="1"/>
</dbReference>
<dbReference type="GO" id="GO:0008093">
    <property type="term" value="F:cytoskeletal anchor activity"/>
    <property type="evidence" value="ECO:0007669"/>
    <property type="project" value="TreeGrafter"/>
</dbReference>
<evidence type="ECO:0000256" key="1">
    <source>
        <dbReference type="SAM" id="MobiDB-lite"/>
    </source>
</evidence>
<name>A0AAV4IGC3_9GAST</name>
<feature type="domain" description="Calponin-homology (CH)" evidence="2">
    <location>
        <begin position="104"/>
        <end position="160"/>
    </location>
</feature>
<dbReference type="GO" id="GO:1904825">
    <property type="term" value="P:protein localization to microtubule plus-end"/>
    <property type="evidence" value="ECO:0007669"/>
    <property type="project" value="TreeGrafter"/>
</dbReference>
<dbReference type="GO" id="GO:0031110">
    <property type="term" value="P:regulation of microtubule polymerization or depolymerization"/>
    <property type="evidence" value="ECO:0007669"/>
    <property type="project" value="TreeGrafter"/>
</dbReference>
<evidence type="ECO:0000313" key="3">
    <source>
        <dbReference type="EMBL" id="GFS08987.1"/>
    </source>
</evidence>